<dbReference type="InterPro" id="IPR023829">
    <property type="entry name" value="PGA_PgaD"/>
</dbReference>
<dbReference type="GO" id="GO:0043709">
    <property type="term" value="P:cell adhesion involved in single-species biofilm formation"/>
    <property type="evidence" value="ECO:0007669"/>
    <property type="project" value="InterPro"/>
</dbReference>
<organism evidence="1 2">
    <name type="scientific">Pseudogulbenkiania subflava DSM 22618</name>
    <dbReference type="NCBI Taxonomy" id="1123014"/>
    <lineage>
        <taxon>Bacteria</taxon>
        <taxon>Pseudomonadati</taxon>
        <taxon>Pseudomonadota</taxon>
        <taxon>Betaproteobacteria</taxon>
        <taxon>Neisseriales</taxon>
        <taxon>Chromobacteriaceae</taxon>
        <taxon>Pseudogulbenkiania</taxon>
    </lineage>
</organism>
<dbReference type="RefSeq" id="WP_085276242.1">
    <property type="nucleotide sequence ID" value="NZ_FXAG01000009.1"/>
</dbReference>
<name>A0A1Y6BQW8_9NEIS</name>
<dbReference type="STRING" id="1123014.SAMN02745746_01975"/>
<dbReference type="Pfam" id="PF13994">
    <property type="entry name" value="PgaD"/>
    <property type="match status" value="1"/>
</dbReference>
<dbReference type="Proteomes" id="UP000192920">
    <property type="component" value="Unassembled WGS sequence"/>
</dbReference>
<dbReference type="NCBIfam" id="TIGR03940">
    <property type="entry name" value="PGA_PgaD"/>
    <property type="match status" value="1"/>
</dbReference>
<dbReference type="EMBL" id="FXAG01000009">
    <property type="protein sequence ID" value="SMF22446.1"/>
    <property type="molecule type" value="Genomic_DNA"/>
</dbReference>
<gene>
    <name evidence="1" type="ORF">SAMN02745746_01975</name>
</gene>
<proteinExistence type="predicted"/>
<sequence length="144" mass="15745">MPDNLIINARHHLRWHQRLLSNASTAAAWAGWLYLWRPIVNGANWLTSWGASYQQLLAKTLSTGSSGSLENSVVALLGTSGTLLLWSQLPSRKPKATAHQQETLESYANHFGMGEQQILAGRSASVCVVHHDSHGKIIGIEPKA</sequence>
<evidence type="ECO:0000313" key="1">
    <source>
        <dbReference type="EMBL" id="SMF22446.1"/>
    </source>
</evidence>
<evidence type="ECO:0000313" key="2">
    <source>
        <dbReference type="Proteomes" id="UP000192920"/>
    </source>
</evidence>
<protein>
    <submittedName>
        <fullName evidence="1">Poly-beta-1,6-N-acetyl-D-glucosamine biosynthesis protein PgaD</fullName>
    </submittedName>
</protein>
<accession>A0A1Y6BQW8</accession>
<reference evidence="2" key="1">
    <citation type="submission" date="2017-04" db="EMBL/GenBank/DDBJ databases">
        <authorList>
            <person name="Varghese N."/>
            <person name="Submissions S."/>
        </authorList>
    </citation>
    <scope>NUCLEOTIDE SEQUENCE [LARGE SCALE GENOMIC DNA]</scope>
    <source>
        <strain evidence="2">DSM 22618</strain>
    </source>
</reference>
<keyword evidence="2" id="KW-1185">Reference proteome</keyword>
<dbReference type="AlphaFoldDB" id="A0A1Y6BQW8"/>